<dbReference type="InterPro" id="IPR002495">
    <property type="entry name" value="Glyco_trans_8"/>
</dbReference>
<dbReference type="AlphaFoldDB" id="A0A328TZH2"/>
<dbReference type="InterPro" id="IPR029044">
    <property type="entry name" value="Nucleotide-diphossugar_trans"/>
</dbReference>
<dbReference type="Proteomes" id="UP000249260">
    <property type="component" value="Unassembled WGS sequence"/>
</dbReference>
<name>A0A328TZH2_9BACL</name>
<keyword evidence="2" id="KW-1185">Reference proteome</keyword>
<accession>A0A328TZH2</accession>
<sequence>MIVCTSINANYIPKAKVLAKSMKEKNPNTTVVICLLEEKIHPACKDFDYFDEIILATDLGIPDFKRFIFMHNKVEASTAVKGNLFLYLLNKYKTANKFVYLDPDIFVLGRLNELEKALNHHSIVLTPHLLEPEESLEAVWDNEICALQHGAFNLGFLAISRSDESLRFIHWWANRLLKFCHDNIPQGLFTDQKWMDLAPSFFDILILKHCGYNVAPWNLSRRKITISDQGDYLTNGLPLRFFHFSGFDSFAFEGMLNKYVPDKNNAVHSLANQYKLEIANMGQNLLGNEPWSYDYYCDGEPISHHARIHYRHNLTLQNQYTDPFQCSNQIFG</sequence>
<dbReference type="Pfam" id="PF01501">
    <property type="entry name" value="Glyco_transf_8"/>
    <property type="match status" value="1"/>
</dbReference>
<dbReference type="RefSeq" id="WP_112884350.1">
    <property type="nucleotide sequence ID" value="NZ_QLUW01000004.1"/>
</dbReference>
<dbReference type="SUPFAM" id="SSF53448">
    <property type="entry name" value="Nucleotide-diphospho-sugar transferases"/>
    <property type="match status" value="1"/>
</dbReference>
<reference evidence="1 2" key="1">
    <citation type="submission" date="2018-06" db="EMBL/GenBank/DDBJ databases">
        <title>Paenibacillus montanisoli sp. nov., isolated from mountain area soil.</title>
        <authorList>
            <person name="Wu M."/>
        </authorList>
    </citation>
    <scope>NUCLEOTIDE SEQUENCE [LARGE SCALE GENOMIC DNA]</scope>
    <source>
        <strain evidence="1 2">RA17</strain>
    </source>
</reference>
<dbReference type="OrthoDB" id="186344at2"/>
<proteinExistence type="predicted"/>
<dbReference type="GO" id="GO:0016757">
    <property type="term" value="F:glycosyltransferase activity"/>
    <property type="evidence" value="ECO:0007669"/>
    <property type="project" value="InterPro"/>
</dbReference>
<organism evidence="1 2">
    <name type="scientific">Paenibacillus montanisoli</name>
    <dbReference type="NCBI Taxonomy" id="2081970"/>
    <lineage>
        <taxon>Bacteria</taxon>
        <taxon>Bacillati</taxon>
        <taxon>Bacillota</taxon>
        <taxon>Bacilli</taxon>
        <taxon>Bacillales</taxon>
        <taxon>Paenibacillaceae</taxon>
        <taxon>Paenibacillus</taxon>
    </lineage>
</organism>
<comment type="caution">
    <text evidence="1">The sequence shown here is derived from an EMBL/GenBank/DDBJ whole genome shotgun (WGS) entry which is preliminary data.</text>
</comment>
<dbReference type="Gene3D" id="3.90.550.10">
    <property type="entry name" value="Spore Coat Polysaccharide Biosynthesis Protein SpsA, Chain A"/>
    <property type="match status" value="1"/>
</dbReference>
<evidence type="ECO:0000313" key="2">
    <source>
        <dbReference type="Proteomes" id="UP000249260"/>
    </source>
</evidence>
<protein>
    <recommendedName>
        <fullName evidence="3">Glycosyl transferase</fullName>
    </recommendedName>
</protein>
<gene>
    <name evidence="1" type="ORF">DL346_21090</name>
</gene>
<dbReference type="EMBL" id="QLUW01000004">
    <property type="protein sequence ID" value="RAP74561.1"/>
    <property type="molecule type" value="Genomic_DNA"/>
</dbReference>
<evidence type="ECO:0008006" key="3">
    <source>
        <dbReference type="Google" id="ProtNLM"/>
    </source>
</evidence>
<evidence type="ECO:0000313" key="1">
    <source>
        <dbReference type="EMBL" id="RAP74561.1"/>
    </source>
</evidence>